<reference evidence="9" key="1">
    <citation type="submission" date="2022-01" db="EMBL/GenBank/DDBJ databases">
        <title>Nocardioidaceae gen. sp. A5X3R13.</title>
        <authorList>
            <person name="Lopez Marin M.A."/>
            <person name="Uhlik O."/>
        </authorList>
    </citation>
    <scope>NUCLEOTIDE SEQUENCE</scope>
    <source>
        <strain evidence="9">A5X3R13</strain>
    </source>
</reference>
<evidence type="ECO:0000256" key="5">
    <source>
        <dbReference type="ARBA" id="ARBA00023136"/>
    </source>
</evidence>
<proteinExistence type="predicted"/>
<evidence type="ECO:0000259" key="7">
    <source>
        <dbReference type="Pfam" id="PF09851"/>
    </source>
</evidence>
<evidence type="ECO:0000313" key="9">
    <source>
        <dbReference type="EMBL" id="UYM06056.1"/>
    </source>
</evidence>
<dbReference type="InterPro" id="IPR027379">
    <property type="entry name" value="CLS_N"/>
</dbReference>
<gene>
    <name evidence="9" type="ORF">L0C25_03000</name>
</gene>
<evidence type="ECO:0000256" key="2">
    <source>
        <dbReference type="ARBA" id="ARBA00022475"/>
    </source>
</evidence>
<dbReference type="Pfam" id="PF09851">
    <property type="entry name" value="SHOCT"/>
    <property type="match status" value="1"/>
</dbReference>
<dbReference type="RefSeq" id="WP_271634904.1">
    <property type="nucleotide sequence ID" value="NZ_CP094970.1"/>
</dbReference>
<evidence type="ECO:0000256" key="3">
    <source>
        <dbReference type="ARBA" id="ARBA00022692"/>
    </source>
</evidence>
<keyword evidence="4 6" id="KW-1133">Transmembrane helix</keyword>
<dbReference type="InterPro" id="IPR018649">
    <property type="entry name" value="SHOCT"/>
</dbReference>
<keyword evidence="5 6" id="KW-0472">Membrane</keyword>
<dbReference type="KEGG" id="sgrg:L0C25_03000"/>
<comment type="subcellular location">
    <subcellularLocation>
        <location evidence="1">Cell membrane</location>
        <topology evidence="1">Multi-pass membrane protein</topology>
    </subcellularLocation>
</comment>
<accession>A0AA46YM08</accession>
<evidence type="ECO:0000256" key="1">
    <source>
        <dbReference type="ARBA" id="ARBA00004651"/>
    </source>
</evidence>
<dbReference type="Pfam" id="PF13396">
    <property type="entry name" value="PLDc_N"/>
    <property type="match status" value="1"/>
</dbReference>
<feature type="domain" description="SHOCT" evidence="7">
    <location>
        <begin position="99"/>
        <end position="126"/>
    </location>
</feature>
<dbReference type="Proteomes" id="UP001164390">
    <property type="component" value="Chromosome"/>
</dbReference>
<evidence type="ECO:0000313" key="10">
    <source>
        <dbReference type="Proteomes" id="UP001164390"/>
    </source>
</evidence>
<name>A0AA46YM08_9ACTN</name>
<evidence type="ECO:0000256" key="6">
    <source>
        <dbReference type="SAM" id="Phobius"/>
    </source>
</evidence>
<sequence length="127" mass="14180">MDSFWDFFWFIISFFLLMAYLVVLFQILGDLFRDRETSGWVKAVWVFFLILVPLLTALAYLITRGQAMTERSLSAAQAAQSDAETYIRSVSAGAGSPADEIKRAKDLLDAGAIDEQEFNSLKAKALG</sequence>
<feature type="transmembrane region" description="Helical" evidence="6">
    <location>
        <begin position="7"/>
        <end position="28"/>
    </location>
</feature>
<keyword evidence="10" id="KW-1185">Reference proteome</keyword>
<protein>
    <submittedName>
        <fullName evidence="9">PLDc N-terminal domain-containing protein</fullName>
    </submittedName>
</protein>
<dbReference type="AlphaFoldDB" id="A0AA46YM08"/>
<dbReference type="GO" id="GO:0005886">
    <property type="term" value="C:plasma membrane"/>
    <property type="evidence" value="ECO:0007669"/>
    <property type="project" value="UniProtKB-SubCell"/>
</dbReference>
<evidence type="ECO:0000256" key="4">
    <source>
        <dbReference type="ARBA" id="ARBA00022989"/>
    </source>
</evidence>
<dbReference type="EMBL" id="CP094970">
    <property type="protein sequence ID" value="UYM06056.1"/>
    <property type="molecule type" value="Genomic_DNA"/>
</dbReference>
<keyword evidence="3 6" id="KW-0812">Transmembrane</keyword>
<feature type="transmembrane region" description="Helical" evidence="6">
    <location>
        <begin position="40"/>
        <end position="62"/>
    </location>
</feature>
<organism evidence="9 10">
    <name type="scientific">Solicola gregarius</name>
    <dbReference type="NCBI Taxonomy" id="2908642"/>
    <lineage>
        <taxon>Bacteria</taxon>
        <taxon>Bacillati</taxon>
        <taxon>Actinomycetota</taxon>
        <taxon>Actinomycetes</taxon>
        <taxon>Propionibacteriales</taxon>
        <taxon>Nocardioidaceae</taxon>
        <taxon>Solicola</taxon>
    </lineage>
</organism>
<feature type="domain" description="Cardiolipin synthase N-terminal" evidence="8">
    <location>
        <begin position="20"/>
        <end position="64"/>
    </location>
</feature>
<keyword evidence="2" id="KW-1003">Cell membrane</keyword>
<evidence type="ECO:0000259" key="8">
    <source>
        <dbReference type="Pfam" id="PF13396"/>
    </source>
</evidence>